<proteinExistence type="predicted"/>
<gene>
    <name evidence="3" type="ORF">KSX_47770</name>
</gene>
<dbReference type="PIRSF" id="PIRSF002741">
    <property type="entry name" value="MppA"/>
    <property type="match status" value="1"/>
</dbReference>
<dbReference type="PANTHER" id="PTHR30290:SF64">
    <property type="entry name" value="ABC TRANSPORTER PERIPLASMIC BINDING PROTEIN"/>
    <property type="match status" value="1"/>
</dbReference>
<dbReference type="Gene3D" id="3.10.105.10">
    <property type="entry name" value="Dipeptide-binding Protein, Domain 3"/>
    <property type="match status" value="1"/>
</dbReference>
<organism evidence="3 4">
    <name type="scientific">Ktedonospora formicarum</name>
    <dbReference type="NCBI Taxonomy" id="2778364"/>
    <lineage>
        <taxon>Bacteria</taxon>
        <taxon>Bacillati</taxon>
        <taxon>Chloroflexota</taxon>
        <taxon>Ktedonobacteria</taxon>
        <taxon>Ktedonobacterales</taxon>
        <taxon>Ktedonobacteraceae</taxon>
        <taxon>Ktedonospora</taxon>
    </lineage>
</organism>
<accession>A0A8J3I8G6</accession>
<dbReference type="GO" id="GO:0030288">
    <property type="term" value="C:outer membrane-bounded periplasmic space"/>
    <property type="evidence" value="ECO:0007669"/>
    <property type="project" value="TreeGrafter"/>
</dbReference>
<dbReference type="GO" id="GO:1904680">
    <property type="term" value="F:peptide transmembrane transporter activity"/>
    <property type="evidence" value="ECO:0007669"/>
    <property type="project" value="TreeGrafter"/>
</dbReference>
<name>A0A8J3I8G6_9CHLR</name>
<dbReference type="Gene3D" id="3.40.190.10">
    <property type="entry name" value="Periplasmic binding protein-like II"/>
    <property type="match status" value="1"/>
</dbReference>
<dbReference type="GO" id="GO:0015833">
    <property type="term" value="P:peptide transport"/>
    <property type="evidence" value="ECO:0007669"/>
    <property type="project" value="TreeGrafter"/>
</dbReference>
<evidence type="ECO:0000313" key="3">
    <source>
        <dbReference type="EMBL" id="GHO46614.1"/>
    </source>
</evidence>
<protein>
    <submittedName>
        <fullName evidence="3">Peptide ABC transporter substrate-binding protein</fullName>
    </submittedName>
</protein>
<dbReference type="InterPro" id="IPR000914">
    <property type="entry name" value="SBP_5_dom"/>
</dbReference>
<dbReference type="InterPro" id="IPR030678">
    <property type="entry name" value="Peptide/Ni-bd"/>
</dbReference>
<keyword evidence="4" id="KW-1185">Reference proteome</keyword>
<sequence length="572" mass="63122">MTPNSLPKARRKAGRGKTRMVVFSLLAIVAMLLAACGGSGSSGSKTSSLNILASPNGNFKAANFNPYIDPNNGSMFGAQGMIYESLIYVNRYNGQVTNMLASDYKLADDATNITFTVRKNVQWNDGQAFSADDVLFTLNLLKQFPALDSQGLWSSVIKDVATPDADTIKITFKQPTSTAPVYLGQLYIVPKHIWSTVSDPAKYANDKPVGTGPYMLDKFSTQVYTLKKNTKYWQAGLPKIDQLRYIATSDNTAAQLKISKGEIDWAGVGWDPKYDANFTKKDPAHNHQWYPGNNTVNLYLNLTHAPFDDLKVRQAISLAINRDEIHQKAALYAEPAHPTAVLPSNQKDWLSPDYQSAKFTQDLTKAASLLEQAGFSKGSDGIYQKGGKKISFKMIVPSGWADWESTLSVISDNLKQVGIDAKPDSLATPDVYTQALNSGNYDAAISWTDKGPTPYFPFNDLLRSTKTWDTGKTILAGSTNWEHWKDAATDKLLDQYVSTSDVAKQKEAIYGLQKIMVEQLPVIPLDYNVGWFQYTTKNAVGWPEKSNDYAYGSPFDAPDCENIVLHLTPANS</sequence>
<dbReference type="Pfam" id="PF00496">
    <property type="entry name" value="SBP_bac_5"/>
    <property type="match status" value="1"/>
</dbReference>
<dbReference type="CDD" id="cd08509">
    <property type="entry name" value="PBP2_TmCBP_oligosaccharides_like"/>
    <property type="match status" value="1"/>
</dbReference>
<evidence type="ECO:0000313" key="4">
    <source>
        <dbReference type="Proteomes" id="UP000612362"/>
    </source>
</evidence>
<dbReference type="PANTHER" id="PTHR30290">
    <property type="entry name" value="PERIPLASMIC BINDING COMPONENT OF ABC TRANSPORTER"/>
    <property type="match status" value="1"/>
</dbReference>
<evidence type="ECO:0000256" key="1">
    <source>
        <dbReference type="ARBA" id="ARBA00022729"/>
    </source>
</evidence>
<keyword evidence="1" id="KW-0732">Signal</keyword>
<dbReference type="Proteomes" id="UP000612362">
    <property type="component" value="Unassembled WGS sequence"/>
</dbReference>
<dbReference type="GO" id="GO:0043190">
    <property type="term" value="C:ATP-binding cassette (ABC) transporter complex"/>
    <property type="evidence" value="ECO:0007669"/>
    <property type="project" value="InterPro"/>
</dbReference>
<evidence type="ECO:0000259" key="2">
    <source>
        <dbReference type="Pfam" id="PF00496"/>
    </source>
</evidence>
<feature type="domain" description="Solute-binding protein family 5" evidence="2">
    <location>
        <begin position="96"/>
        <end position="466"/>
    </location>
</feature>
<dbReference type="AlphaFoldDB" id="A0A8J3I8G6"/>
<dbReference type="InterPro" id="IPR039424">
    <property type="entry name" value="SBP_5"/>
</dbReference>
<reference evidence="3" key="1">
    <citation type="submission" date="2020-10" db="EMBL/GenBank/DDBJ databases">
        <title>Taxonomic study of unclassified bacteria belonging to the class Ktedonobacteria.</title>
        <authorList>
            <person name="Yabe S."/>
            <person name="Wang C.M."/>
            <person name="Zheng Y."/>
            <person name="Sakai Y."/>
            <person name="Cavaletti L."/>
            <person name="Monciardini P."/>
            <person name="Donadio S."/>
        </authorList>
    </citation>
    <scope>NUCLEOTIDE SEQUENCE</scope>
    <source>
        <strain evidence="3">SOSP1-1</strain>
    </source>
</reference>
<comment type="caution">
    <text evidence="3">The sequence shown here is derived from an EMBL/GenBank/DDBJ whole genome shotgun (WGS) entry which is preliminary data.</text>
</comment>
<dbReference type="Gene3D" id="3.90.76.10">
    <property type="entry name" value="Dipeptide-binding Protein, Domain 1"/>
    <property type="match status" value="1"/>
</dbReference>
<dbReference type="EMBL" id="BNJF01000002">
    <property type="protein sequence ID" value="GHO46614.1"/>
    <property type="molecule type" value="Genomic_DNA"/>
</dbReference>
<dbReference type="SUPFAM" id="SSF53850">
    <property type="entry name" value="Periplasmic binding protein-like II"/>
    <property type="match status" value="1"/>
</dbReference>
<dbReference type="RefSeq" id="WP_220195982.1">
    <property type="nucleotide sequence ID" value="NZ_BNJF01000002.1"/>
</dbReference>
<dbReference type="GO" id="GO:0042884">
    <property type="term" value="P:microcin transport"/>
    <property type="evidence" value="ECO:0007669"/>
    <property type="project" value="TreeGrafter"/>
</dbReference>